<dbReference type="Proteomes" id="UP000001073">
    <property type="component" value="Chromosome 9"/>
</dbReference>
<protein>
    <submittedName>
        <fullName evidence="1">Uncharacterized protein</fullName>
    </submittedName>
</protein>
<keyword evidence="2" id="KW-1185">Reference proteome</keyword>
<dbReference type="OMA" id="GQPNICC"/>
<dbReference type="Ensembl" id="ENSNLET00000052918.1">
    <property type="protein sequence ID" value="ENSNLEP00000040872.1"/>
    <property type="gene ID" value="ENSNLEG00000033802.1"/>
</dbReference>
<reference evidence="1" key="3">
    <citation type="submission" date="2025-09" db="UniProtKB">
        <authorList>
            <consortium name="Ensembl"/>
        </authorList>
    </citation>
    <scope>IDENTIFICATION</scope>
</reference>
<evidence type="ECO:0000313" key="2">
    <source>
        <dbReference type="Proteomes" id="UP000001073"/>
    </source>
</evidence>
<sequence length="137" mass="14561">MWEAQCRIRGGSCPLTCLSHHPHRQHSNISCESPVCPRRCPLISKPALLTPAGRAPSTHHFHIPVTPAPVSLALQCLSTCRCICAESGTVSARPGPMDLGSHGHVAGCPALGSARSILNVDFRKGHPNICCLNICTN</sequence>
<dbReference type="EMBL" id="ADFV01054341">
    <property type="status" value="NOT_ANNOTATED_CDS"/>
    <property type="molecule type" value="Genomic_DNA"/>
</dbReference>
<dbReference type="InParanoid" id="A0A2I3HBJ7"/>
<dbReference type="AlphaFoldDB" id="A0A2I3HBJ7"/>
<organism evidence="1 2">
    <name type="scientific">Nomascus leucogenys</name>
    <name type="common">Northern white-cheeked gibbon</name>
    <name type="synonym">Hylobates leucogenys</name>
    <dbReference type="NCBI Taxonomy" id="61853"/>
    <lineage>
        <taxon>Eukaryota</taxon>
        <taxon>Metazoa</taxon>
        <taxon>Chordata</taxon>
        <taxon>Craniata</taxon>
        <taxon>Vertebrata</taxon>
        <taxon>Euteleostomi</taxon>
        <taxon>Mammalia</taxon>
        <taxon>Eutheria</taxon>
        <taxon>Euarchontoglires</taxon>
        <taxon>Primates</taxon>
        <taxon>Haplorrhini</taxon>
        <taxon>Catarrhini</taxon>
        <taxon>Hylobatidae</taxon>
        <taxon>Nomascus</taxon>
    </lineage>
</organism>
<evidence type="ECO:0000313" key="1">
    <source>
        <dbReference type="Ensembl" id="ENSNLEP00000040872.1"/>
    </source>
</evidence>
<proteinExistence type="predicted"/>
<reference evidence="1" key="2">
    <citation type="submission" date="2025-08" db="UniProtKB">
        <authorList>
            <consortium name="Ensembl"/>
        </authorList>
    </citation>
    <scope>IDENTIFICATION</scope>
</reference>
<accession>A0A2I3HBJ7</accession>
<dbReference type="GeneTree" id="ENSGT00910000147093"/>
<name>A0A2I3HBJ7_NOMLE</name>
<reference evidence="1 2" key="1">
    <citation type="submission" date="2012-10" db="EMBL/GenBank/DDBJ databases">
        <authorList>
            <consortium name="Gibbon Genome Sequencing Consortium"/>
        </authorList>
    </citation>
    <scope>NUCLEOTIDE SEQUENCE [LARGE SCALE GENOMIC DNA]</scope>
</reference>